<keyword evidence="3 6" id="KW-0812">Transmembrane</keyword>
<gene>
    <name evidence="7" type="ORF">SCABRO_01755</name>
</gene>
<dbReference type="Proteomes" id="UP000030652">
    <property type="component" value="Unassembled WGS sequence"/>
</dbReference>
<organism evidence="7 8">
    <name type="scientific">Candidatus Scalindua brodae</name>
    <dbReference type="NCBI Taxonomy" id="237368"/>
    <lineage>
        <taxon>Bacteria</taxon>
        <taxon>Pseudomonadati</taxon>
        <taxon>Planctomycetota</taxon>
        <taxon>Candidatus Brocadiia</taxon>
        <taxon>Candidatus Brocadiales</taxon>
        <taxon>Candidatus Scalinduaceae</taxon>
        <taxon>Candidatus Scalindua</taxon>
    </lineage>
</organism>
<dbReference type="GO" id="GO:0005886">
    <property type="term" value="C:plasma membrane"/>
    <property type="evidence" value="ECO:0007669"/>
    <property type="project" value="UniProtKB-SubCell"/>
</dbReference>
<evidence type="ECO:0000256" key="5">
    <source>
        <dbReference type="ARBA" id="ARBA00023136"/>
    </source>
</evidence>
<comment type="subcellular location">
    <subcellularLocation>
        <location evidence="1">Cell membrane</location>
        <topology evidence="1">Multi-pass membrane protein</topology>
    </subcellularLocation>
</comment>
<feature type="transmembrane region" description="Helical" evidence="6">
    <location>
        <begin position="45"/>
        <end position="69"/>
    </location>
</feature>
<feature type="transmembrane region" description="Helical" evidence="6">
    <location>
        <begin position="81"/>
        <end position="99"/>
    </location>
</feature>
<evidence type="ECO:0000256" key="6">
    <source>
        <dbReference type="SAM" id="Phobius"/>
    </source>
</evidence>
<keyword evidence="5 6" id="KW-0472">Membrane</keyword>
<evidence type="ECO:0000256" key="2">
    <source>
        <dbReference type="ARBA" id="ARBA00022475"/>
    </source>
</evidence>
<evidence type="ECO:0000313" key="7">
    <source>
        <dbReference type="EMBL" id="KHE92495.1"/>
    </source>
</evidence>
<accession>A0A0B0EPE0</accession>
<protein>
    <recommendedName>
        <fullName evidence="9">Phosphate-starvation-inducible E</fullName>
    </recommendedName>
</protein>
<evidence type="ECO:0000256" key="1">
    <source>
        <dbReference type="ARBA" id="ARBA00004651"/>
    </source>
</evidence>
<keyword evidence="2" id="KW-1003">Cell membrane</keyword>
<keyword evidence="4 6" id="KW-1133">Transmembrane helix</keyword>
<proteinExistence type="predicted"/>
<evidence type="ECO:0000313" key="8">
    <source>
        <dbReference type="Proteomes" id="UP000030652"/>
    </source>
</evidence>
<feature type="transmembrane region" description="Helical" evidence="6">
    <location>
        <begin position="12"/>
        <end position="33"/>
    </location>
</feature>
<name>A0A0B0EPE0_9BACT</name>
<dbReference type="eggNOG" id="COG3431">
    <property type="taxonomic scope" value="Bacteria"/>
</dbReference>
<evidence type="ECO:0000256" key="4">
    <source>
        <dbReference type="ARBA" id="ARBA00022989"/>
    </source>
</evidence>
<dbReference type="EMBL" id="JRYO01000124">
    <property type="protein sequence ID" value="KHE92495.1"/>
    <property type="molecule type" value="Genomic_DNA"/>
</dbReference>
<comment type="caution">
    <text evidence="7">The sequence shown here is derived from an EMBL/GenBank/DDBJ whole genome shotgun (WGS) entry which is preliminary data.</text>
</comment>
<dbReference type="Pfam" id="PF06146">
    <property type="entry name" value="PsiE"/>
    <property type="match status" value="1"/>
</dbReference>
<feature type="transmembrane region" description="Helical" evidence="6">
    <location>
        <begin position="105"/>
        <end position="128"/>
    </location>
</feature>
<evidence type="ECO:0000256" key="3">
    <source>
        <dbReference type="ARBA" id="ARBA00022692"/>
    </source>
</evidence>
<evidence type="ECO:0008006" key="9">
    <source>
        <dbReference type="Google" id="ProtNLM"/>
    </source>
</evidence>
<reference evidence="7 8" key="1">
    <citation type="submission" date="2014-10" db="EMBL/GenBank/DDBJ databases">
        <title>Draft genome of anammox bacterium scalindua brodae, obtained using differential coverage binning of sequence data from two enrichment reactors.</title>
        <authorList>
            <person name="Speth D.R."/>
            <person name="Russ L."/>
            <person name="Kartal B."/>
            <person name="Op den Camp H.J."/>
            <person name="Dutilh B.E."/>
            <person name="Jetten M.S."/>
        </authorList>
    </citation>
    <scope>NUCLEOTIDE SEQUENCE [LARGE SCALE GENOMIC DNA]</scope>
    <source>
        <strain evidence="7">RU1</strain>
    </source>
</reference>
<dbReference type="AlphaFoldDB" id="A0A0B0EPE0"/>
<dbReference type="InterPro" id="IPR020948">
    <property type="entry name" value="P_starv_induced_PsiE-like"/>
</dbReference>
<sequence>MIKKLKAFERVIIITLISMMMLVVFVSTVRLGWWLVVQLIAPPFLMFNIEQLFVIFGFFLMVLIGIELLESLKVYLSEDKIQVEVIFTIALIAVAKKVITLEISSLPSLTLMGIAAIIASLSVGYFLIKKAHTTDKPK</sequence>